<dbReference type="InterPro" id="IPR024288">
    <property type="entry name" value="SICA_C"/>
</dbReference>
<feature type="compositionally biased region" description="Low complexity" evidence="1">
    <location>
        <begin position="306"/>
        <end position="323"/>
    </location>
</feature>
<feature type="region of interest" description="Disordered" evidence="1">
    <location>
        <begin position="185"/>
        <end position="208"/>
    </location>
</feature>
<evidence type="ECO:0000256" key="1">
    <source>
        <dbReference type="SAM" id="MobiDB-lite"/>
    </source>
</evidence>
<accession>A0A0D9QGU5</accession>
<feature type="compositionally biased region" description="Basic and acidic residues" evidence="1">
    <location>
        <begin position="776"/>
        <end position="790"/>
    </location>
</feature>
<dbReference type="AlphaFoldDB" id="A0A0D9QGU5"/>
<proteinExistence type="predicted"/>
<feature type="compositionally biased region" description="Low complexity" evidence="1">
    <location>
        <begin position="341"/>
        <end position="350"/>
    </location>
</feature>
<feature type="compositionally biased region" description="Polar residues" evidence="1">
    <location>
        <begin position="506"/>
        <end position="518"/>
    </location>
</feature>
<evidence type="ECO:0000256" key="2">
    <source>
        <dbReference type="SAM" id="Phobius"/>
    </source>
</evidence>
<dbReference type="VEuPathDB" id="PlasmoDB:AK88_05424"/>
<feature type="compositionally biased region" description="Basic and acidic residues" evidence="1">
    <location>
        <begin position="242"/>
        <end position="256"/>
    </location>
</feature>
<keyword evidence="2" id="KW-0472">Membrane</keyword>
<feature type="compositionally biased region" description="Basic and acidic residues" evidence="1">
    <location>
        <begin position="188"/>
        <end position="208"/>
    </location>
</feature>
<keyword evidence="5" id="KW-1185">Reference proteome</keyword>
<feature type="compositionally biased region" description="Gly residues" evidence="1">
    <location>
        <begin position="623"/>
        <end position="639"/>
    </location>
</feature>
<feature type="compositionally biased region" description="Basic and acidic residues" evidence="1">
    <location>
        <begin position="672"/>
        <end position="691"/>
    </location>
</feature>
<evidence type="ECO:0000259" key="3">
    <source>
        <dbReference type="Pfam" id="PF12879"/>
    </source>
</evidence>
<feature type="region of interest" description="Disordered" evidence="1">
    <location>
        <begin position="838"/>
        <end position="878"/>
    </location>
</feature>
<feature type="compositionally biased region" description="Pro residues" evidence="1">
    <location>
        <begin position="361"/>
        <end position="370"/>
    </location>
</feature>
<feature type="compositionally biased region" description="Polar residues" evidence="1">
    <location>
        <begin position="838"/>
        <end position="862"/>
    </location>
</feature>
<dbReference type="RefSeq" id="XP_012338449.1">
    <property type="nucleotide sequence ID" value="XM_012483026.1"/>
</dbReference>
<feature type="compositionally biased region" description="Gly residues" evidence="1">
    <location>
        <begin position="351"/>
        <end position="360"/>
    </location>
</feature>
<feature type="compositionally biased region" description="Polar residues" evidence="1">
    <location>
        <begin position="371"/>
        <end position="381"/>
    </location>
</feature>
<feature type="compositionally biased region" description="Pro residues" evidence="1">
    <location>
        <begin position="549"/>
        <end position="563"/>
    </location>
</feature>
<reference evidence="4 5" key="1">
    <citation type="submission" date="2014-03" db="EMBL/GenBank/DDBJ databases">
        <title>The Genome Sequence of Plasmodium fragile nilgiri.</title>
        <authorList>
            <consortium name="The Broad Institute Genomics Platform"/>
            <consortium name="The Broad Institute Genome Sequencing Center for Infectious Disease"/>
            <person name="Neafsey D."/>
            <person name="Duraisingh M."/>
            <person name="Young S.K."/>
            <person name="Zeng Q."/>
            <person name="Gargeya S."/>
            <person name="Abouelleil A."/>
            <person name="Alvarado L."/>
            <person name="Chapman S.B."/>
            <person name="Gainer-Dewar J."/>
            <person name="Goldberg J."/>
            <person name="Griggs A."/>
            <person name="Gujja S."/>
            <person name="Hansen M."/>
            <person name="Howarth C."/>
            <person name="Imamovic A."/>
            <person name="Larimer J."/>
            <person name="Pearson M."/>
            <person name="Poon T.W."/>
            <person name="Priest M."/>
            <person name="Roberts A."/>
            <person name="Saif S."/>
            <person name="Shea T."/>
            <person name="Sykes S."/>
            <person name="Wortman J."/>
            <person name="Nusbaum C."/>
            <person name="Birren B."/>
        </authorList>
    </citation>
    <scope>NUCLEOTIDE SEQUENCE [LARGE SCALE GENOMIC DNA]</scope>
    <source>
        <strain evidence="5">nilgiri</strain>
    </source>
</reference>
<gene>
    <name evidence="4" type="ORF">AK88_05424</name>
</gene>
<dbReference type="EMBL" id="KQ001770">
    <property type="protein sequence ID" value="KJP84946.1"/>
    <property type="molecule type" value="Genomic_DNA"/>
</dbReference>
<feature type="compositionally biased region" description="Gly residues" evidence="1">
    <location>
        <begin position="535"/>
        <end position="545"/>
    </location>
</feature>
<feature type="compositionally biased region" description="Gly residues" evidence="1">
    <location>
        <begin position="588"/>
        <end position="610"/>
    </location>
</feature>
<protein>
    <recommendedName>
        <fullName evidence="3">Schizont-infected cell agglutination C-terminal domain-containing protein</fullName>
    </recommendedName>
</protein>
<organism evidence="4 5">
    <name type="scientific">Plasmodium fragile</name>
    <dbReference type="NCBI Taxonomy" id="5857"/>
    <lineage>
        <taxon>Eukaryota</taxon>
        <taxon>Sar</taxon>
        <taxon>Alveolata</taxon>
        <taxon>Apicomplexa</taxon>
        <taxon>Aconoidasida</taxon>
        <taxon>Haemosporida</taxon>
        <taxon>Plasmodiidae</taxon>
        <taxon>Plasmodium</taxon>
        <taxon>Plasmodium (Plasmodium)</taxon>
    </lineage>
</organism>
<dbReference type="GeneID" id="24270738"/>
<feature type="compositionally biased region" description="Polar residues" evidence="1">
    <location>
        <begin position="452"/>
        <end position="463"/>
    </location>
</feature>
<name>A0A0D9QGU5_PLAFR</name>
<feature type="transmembrane region" description="Helical" evidence="2">
    <location>
        <begin position="715"/>
        <end position="735"/>
    </location>
</feature>
<dbReference type="Proteomes" id="UP000054561">
    <property type="component" value="Unassembled WGS sequence"/>
</dbReference>
<dbReference type="Pfam" id="PF12879">
    <property type="entry name" value="SICA_C"/>
    <property type="match status" value="1"/>
</dbReference>
<keyword evidence="2" id="KW-1133">Transmembrane helix</keyword>
<feature type="region of interest" description="Disordered" evidence="1">
    <location>
        <begin position="220"/>
        <end position="256"/>
    </location>
</feature>
<keyword evidence="2" id="KW-0812">Transmembrane</keyword>
<feature type="region of interest" description="Disordered" evidence="1">
    <location>
        <begin position="764"/>
        <end position="796"/>
    </location>
</feature>
<sequence>MQRQLQIFIQHMNDDSEYDNAINCGNAYWEHPTEDGTSGQSPRRMDRSKERVICRLMTQAIYFANAWSSAVKANIEGNSKNDREIKGLIWCTIVDIYQEILWIYGCEGHWGTYYAWYTTQIIWDELKTQLGENNCKRGKYKDIKLGYWPMRNQMKRWLQENKQMQDKLEKEQISDGCKGAQVKLEVGTGKEEQQKDKDNHTKHEIRQDVKDILGDVKKEMEKEEDQLRGSTDPAPQYPAVEEAEKEKDAEIEQHMKGKIADVEEKLKPVIAKNAAAQAAAAKTAGKTRSEASQATKPDAPTPPAAKPAATKPATTTPVEAAPAGRSEEAGDPPQPSPAPVSPQAEPAGQPGEVGGQGPGPGQQPPPPPPQTHNTSTSNTGAQAPDKGTGTTTPETGKEGVPCNENTDGSSILGSKPQVQADPIDYSLGGHGSVTMVIVTPQTPKKCPGNGISDPTTTESTEQTVPAAAPAPGQAAQPEATPSSSPAAAGGPPAAPSTAANTEKDNVQTTPSFPSSTNAHGAPGPSGPTGENGEAGNSGGRAGADGGNDDPPPLNPTKPKPNPNPDQSGSSGGTSGDAQIPGSAPSAGTQGGAGGQTSAGAGGGGGGGAEGTPGISGEANGSVPGAGGIVPGVPGLGGVPGVRTPASPETVPPGPARPSGGTGSSSGPVSGTEAKDSGTLDTGKNDDKRQTDDPGILPIPEVPVWNWDDLIKYVPALIPAVVGIGLIALFLWKYFAYLDKRRRTYRTVRDVPSPPLDEEILQHLQRGEPPPDYGHTMIRDRQPASAAERRGQRPPRVHKRTIIELHLEVLNECEAAEWENVKDDYLQILVDAFIRGTHGHSSSPDAPITNQDLSRNNVSSTVDPPTDIDGTDPCPPNEDDPWSCMETIQLATARSPPNEDNPDPWSCMETIELATDRCPPHDSVLCPLRADANSAPDHNHWIPWIDRNKHLLRECTTQPWFLQLKAEWKQYLREHIAANEVSGQRALGEHRSTACVEMKTDAWKQWVEQQHRQKNVDRQEAWFKHLLHNVEEETVRGKGEVPAVDTDVEVEKVMAAQHMLRVRDIPRTQLHQPPHMNTPLTAKIWILILALVIEQCEVERSLQEKELYVDALLQL</sequence>
<feature type="compositionally biased region" description="Low complexity" evidence="1">
    <location>
        <begin position="465"/>
        <end position="499"/>
    </location>
</feature>
<feature type="compositionally biased region" description="Polar residues" evidence="1">
    <location>
        <begin position="403"/>
        <end position="412"/>
    </location>
</feature>
<feature type="compositionally biased region" description="Low complexity" evidence="1">
    <location>
        <begin position="273"/>
        <end position="286"/>
    </location>
</feature>
<evidence type="ECO:0000313" key="4">
    <source>
        <dbReference type="EMBL" id="KJP84946.1"/>
    </source>
</evidence>
<feature type="domain" description="Schizont-infected cell agglutination C-terminal" evidence="3">
    <location>
        <begin position="732"/>
        <end position="833"/>
    </location>
</feature>
<feature type="region of interest" description="Disordered" evidence="1">
    <location>
        <begin position="273"/>
        <end position="698"/>
    </location>
</feature>
<dbReference type="OMA" id="GENNCKR"/>
<evidence type="ECO:0000313" key="5">
    <source>
        <dbReference type="Proteomes" id="UP000054561"/>
    </source>
</evidence>